<dbReference type="AlphaFoldDB" id="A0A2S6GP27"/>
<comment type="caution">
    <text evidence="6">Lacks conserved residue(s) required for the propagation of feature annotation.</text>
</comment>
<comment type="caution">
    <text evidence="7">The sequence shown here is derived from an EMBL/GenBank/DDBJ whole genome shotgun (WGS) entry which is preliminary data.</text>
</comment>
<evidence type="ECO:0000256" key="2">
    <source>
        <dbReference type="ARBA" id="ARBA00007165"/>
    </source>
</evidence>
<sequence length="240" mass="27026">MKFKIIPTLAYLCLLPVLIGLGMWQLDRSEQKRALLELQKQAGATETLHLSEGIENNADTLRYRQVEVTGRYDVAHQFLIDNQISGGKAGYFVLTPFVLTGETKAVLVNRGWIPLNHDRSVLPDLQINQAQAIIAGRINHFPSVGIKLAGAEIPTEGWPSVVQVVDSHVLAKKLGYSLLPFQIELAKNLPDGFKREWQTPAIMQPEQHTAYAIQWFALALTLTILFIWYSFKKYDAESKE</sequence>
<dbReference type="GO" id="GO:0005886">
    <property type="term" value="C:plasma membrane"/>
    <property type="evidence" value="ECO:0007669"/>
    <property type="project" value="UniProtKB-SubCell"/>
</dbReference>
<protein>
    <recommendedName>
        <fullName evidence="6">SURF1-like protein</fullName>
    </recommendedName>
</protein>
<dbReference type="InterPro" id="IPR045214">
    <property type="entry name" value="Surf1/Surf4"/>
</dbReference>
<dbReference type="RefSeq" id="WP_104424959.1">
    <property type="nucleotide sequence ID" value="NZ_PTIY01000015.1"/>
</dbReference>
<dbReference type="CDD" id="cd06662">
    <property type="entry name" value="SURF1"/>
    <property type="match status" value="1"/>
</dbReference>
<comment type="subcellular location">
    <subcellularLocation>
        <location evidence="6">Cell membrane</location>
        <topology evidence="6">Multi-pass membrane protein</topology>
    </subcellularLocation>
    <subcellularLocation>
        <location evidence="1">Membrane</location>
    </subcellularLocation>
</comment>
<proteinExistence type="inferred from homology"/>
<comment type="similarity">
    <text evidence="2 6">Belongs to the SURF1 family.</text>
</comment>
<keyword evidence="4 6" id="KW-1133">Transmembrane helix</keyword>
<dbReference type="PANTHER" id="PTHR23427:SF2">
    <property type="entry name" value="SURFEIT LOCUS PROTEIN 1"/>
    <property type="match status" value="1"/>
</dbReference>
<evidence type="ECO:0000256" key="4">
    <source>
        <dbReference type="ARBA" id="ARBA00022989"/>
    </source>
</evidence>
<evidence type="ECO:0000256" key="6">
    <source>
        <dbReference type="RuleBase" id="RU363076"/>
    </source>
</evidence>
<dbReference type="InterPro" id="IPR002994">
    <property type="entry name" value="Surf1/Shy1"/>
</dbReference>
<keyword evidence="3 6" id="KW-0812">Transmembrane</keyword>
<dbReference type="PROSITE" id="PS50895">
    <property type="entry name" value="SURF1"/>
    <property type="match status" value="1"/>
</dbReference>
<keyword evidence="8" id="KW-1185">Reference proteome</keyword>
<feature type="transmembrane region" description="Helical" evidence="6">
    <location>
        <begin position="212"/>
        <end position="231"/>
    </location>
</feature>
<dbReference type="OrthoDB" id="9789940at2"/>
<keyword evidence="5 6" id="KW-0472">Membrane</keyword>
<keyword evidence="6" id="KW-1003">Cell membrane</keyword>
<reference evidence="7 8" key="1">
    <citation type="submission" date="2018-02" db="EMBL/GenBank/DDBJ databases">
        <title>Subsurface microbial communities from deep shales in Ohio and West Virginia, USA.</title>
        <authorList>
            <person name="Wrighton K."/>
        </authorList>
    </citation>
    <scope>NUCLEOTIDE SEQUENCE [LARGE SCALE GENOMIC DNA]</scope>
    <source>
        <strain evidence="7 8">OWC-G53F</strain>
    </source>
</reference>
<dbReference type="EMBL" id="PTIY01000015">
    <property type="protein sequence ID" value="PPK66984.1"/>
    <property type="molecule type" value="Genomic_DNA"/>
</dbReference>
<dbReference type="PANTHER" id="PTHR23427">
    <property type="entry name" value="SURFEIT LOCUS PROTEIN"/>
    <property type="match status" value="1"/>
</dbReference>
<evidence type="ECO:0000256" key="5">
    <source>
        <dbReference type="ARBA" id="ARBA00023136"/>
    </source>
</evidence>
<evidence type="ECO:0000313" key="7">
    <source>
        <dbReference type="EMBL" id="PPK66984.1"/>
    </source>
</evidence>
<dbReference type="Pfam" id="PF02104">
    <property type="entry name" value="SURF1"/>
    <property type="match status" value="1"/>
</dbReference>
<dbReference type="Proteomes" id="UP000238071">
    <property type="component" value="Unassembled WGS sequence"/>
</dbReference>
<evidence type="ECO:0000313" key="8">
    <source>
        <dbReference type="Proteomes" id="UP000238071"/>
    </source>
</evidence>
<name>A0A2S6GP27_9GAMM</name>
<organism evidence="7 8">
    <name type="scientific">Methylobacter tundripaludum</name>
    <dbReference type="NCBI Taxonomy" id="173365"/>
    <lineage>
        <taxon>Bacteria</taxon>
        <taxon>Pseudomonadati</taxon>
        <taxon>Pseudomonadota</taxon>
        <taxon>Gammaproteobacteria</taxon>
        <taxon>Methylococcales</taxon>
        <taxon>Methylococcaceae</taxon>
        <taxon>Methylobacter</taxon>
    </lineage>
</organism>
<evidence type="ECO:0000256" key="1">
    <source>
        <dbReference type="ARBA" id="ARBA00004370"/>
    </source>
</evidence>
<evidence type="ECO:0000256" key="3">
    <source>
        <dbReference type="ARBA" id="ARBA00022692"/>
    </source>
</evidence>
<accession>A0A2S6GP27</accession>
<gene>
    <name evidence="7" type="ORF">B0F88_11574</name>
</gene>